<dbReference type="AlphaFoldDB" id="A0A1G5UVU5"/>
<reference evidence="1 2" key="1">
    <citation type="submission" date="2016-10" db="EMBL/GenBank/DDBJ databases">
        <authorList>
            <person name="de Groot N.N."/>
        </authorList>
    </citation>
    <scope>NUCLEOTIDE SEQUENCE [LARGE SCALE GENOMIC DNA]</scope>
    <source>
        <strain evidence="1 2">DSM 15230</strain>
    </source>
</reference>
<sequence length="104" mass="11809">MGRPGGRGQGREKWRIKRNSKNLRIDPEAPNRQILGKYGLICENLREMFISIDHCIIHAFADRGGPGWWISDKADVFALWSAYGAVVGCIVHIRKIVNKCKIYA</sequence>
<accession>A0A1G5UVU5</accession>
<gene>
    <name evidence="1" type="ORF">SAMN02910343_00160</name>
</gene>
<evidence type="ECO:0000313" key="2">
    <source>
        <dbReference type="Proteomes" id="UP000199689"/>
    </source>
</evidence>
<dbReference type="EMBL" id="FMXA01000003">
    <property type="protein sequence ID" value="SDA37740.1"/>
    <property type="molecule type" value="Genomic_DNA"/>
</dbReference>
<name>A0A1G5UVU5_9FIRM</name>
<dbReference type="Proteomes" id="UP000199689">
    <property type="component" value="Unassembled WGS sequence"/>
</dbReference>
<dbReference type="RefSeq" id="WP_091362810.1">
    <property type="nucleotide sequence ID" value="NZ_FMXA01000003.1"/>
</dbReference>
<organism evidence="1 2">
    <name type="scientific">Allisonella histaminiformans</name>
    <dbReference type="NCBI Taxonomy" id="209880"/>
    <lineage>
        <taxon>Bacteria</taxon>
        <taxon>Bacillati</taxon>
        <taxon>Bacillota</taxon>
        <taxon>Negativicutes</taxon>
        <taxon>Veillonellales</taxon>
        <taxon>Veillonellaceae</taxon>
        <taxon>Allisonella</taxon>
    </lineage>
</organism>
<dbReference type="GeneID" id="87755212"/>
<evidence type="ECO:0000313" key="1">
    <source>
        <dbReference type="EMBL" id="SDA37740.1"/>
    </source>
</evidence>
<keyword evidence="2" id="KW-1185">Reference proteome</keyword>
<protein>
    <submittedName>
        <fullName evidence="1">Uncharacterized protein</fullName>
    </submittedName>
</protein>
<proteinExistence type="predicted"/>
<dbReference type="OrthoDB" id="479677at2"/>